<comment type="caution">
    <text evidence="2">The sequence shown here is derived from an EMBL/GenBank/DDBJ whole genome shotgun (WGS) entry which is preliminary data.</text>
</comment>
<gene>
    <name evidence="2" type="ORF">I3842_07G220800</name>
</gene>
<keyword evidence="1" id="KW-0732">Signal</keyword>
<dbReference type="EMBL" id="CM031831">
    <property type="protein sequence ID" value="KAG6706401.1"/>
    <property type="molecule type" value="Genomic_DNA"/>
</dbReference>
<dbReference type="PANTHER" id="PTHR37210:SF2">
    <property type="entry name" value="PROTEIN CHLOROPLAST VESICULATION"/>
    <property type="match status" value="1"/>
</dbReference>
<reference evidence="2" key="1">
    <citation type="submission" date="2021-01" db="EMBL/GenBank/DDBJ databases">
        <authorList>
            <person name="Lovell J.T."/>
            <person name="Bentley N."/>
            <person name="Bhattarai G."/>
            <person name="Jenkins J.W."/>
            <person name="Sreedasyam A."/>
            <person name="Alarcon Y."/>
            <person name="Bock C."/>
            <person name="Boston L."/>
            <person name="Carlson J."/>
            <person name="Cervantes K."/>
            <person name="Clermont K."/>
            <person name="Krom N."/>
            <person name="Kubenka K."/>
            <person name="Mamidi S."/>
            <person name="Mattison C."/>
            <person name="Monteros M."/>
            <person name="Pisani C."/>
            <person name="Plott C."/>
            <person name="Rajasekar S."/>
            <person name="Rhein H.S."/>
            <person name="Rohla C."/>
            <person name="Song M."/>
            <person name="Hilaire R.S."/>
            <person name="Shu S."/>
            <person name="Wells L."/>
            <person name="Wang X."/>
            <person name="Webber J."/>
            <person name="Heerema R.J."/>
            <person name="Klein P."/>
            <person name="Conner P."/>
            <person name="Grauke L."/>
            <person name="Grimwood J."/>
            <person name="Schmutz J."/>
            <person name="Randall J.J."/>
        </authorList>
    </citation>
    <scope>NUCLEOTIDE SEQUENCE</scope>
    <source>
        <tissue evidence="2">Leaf</tissue>
    </source>
</reference>
<evidence type="ECO:0000313" key="2">
    <source>
        <dbReference type="EMBL" id="KAG6706401.1"/>
    </source>
</evidence>
<feature type="chain" id="PRO_5036874048" evidence="1">
    <location>
        <begin position="22"/>
        <end position="180"/>
    </location>
</feature>
<evidence type="ECO:0000313" key="3">
    <source>
        <dbReference type="Proteomes" id="UP000811246"/>
    </source>
</evidence>
<dbReference type="Proteomes" id="UP000811246">
    <property type="component" value="Chromosome 7"/>
</dbReference>
<name>A0A922JF91_CARIL</name>
<evidence type="ECO:0000256" key="1">
    <source>
        <dbReference type="SAM" id="SignalP"/>
    </source>
</evidence>
<dbReference type="PANTHER" id="PTHR37210">
    <property type="entry name" value="EXPRESSED PROTEIN"/>
    <property type="match status" value="1"/>
</dbReference>
<protein>
    <submittedName>
        <fullName evidence="2">Uncharacterized protein</fullName>
    </submittedName>
</protein>
<organism evidence="2 3">
    <name type="scientific">Carya illinoinensis</name>
    <name type="common">Pecan</name>
    <dbReference type="NCBI Taxonomy" id="32201"/>
    <lineage>
        <taxon>Eukaryota</taxon>
        <taxon>Viridiplantae</taxon>
        <taxon>Streptophyta</taxon>
        <taxon>Embryophyta</taxon>
        <taxon>Tracheophyta</taxon>
        <taxon>Spermatophyta</taxon>
        <taxon>Magnoliopsida</taxon>
        <taxon>eudicotyledons</taxon>
        <taxon>Gunneridae</taxon>
        <taxon>Pentapetalae</taxon>
        <taxon>rosids</taxon>
        <taxon>fabids</taxon>
        <taxon>Fagales</taxon>
        <taxon>Juglandaceae</taxon>
        <taxon>Carya</taxon>
    </lineage>
</organism>
<feature type="signal peptide" evidence="1">
    <location>
        <begin position="1"/>
        <end position="21"/>
    </location>
</feature>
<dbReference type="InterPro" id="IPR053350">
    <property type="entry name" value="CV_Inducer"/>
</dbReference>
<accession>A0A922JF91</accession>
<dbReference type="AlphaFoldDB" id="A0A922JF91"/>
<sequence>MHIIMQSFSSIIIIIIILTRGEREREREREREMVFTTSCCLNVSPTSKAPQVAWKKNELESCRSSNPCVLIGMASACMIIGLEMSNVSVTHIAANEYSTSSSSTTLVVAESNGRGKATKWSDKRSCPAWRVNSLETIVPENLPRPSARRRWEAIGYDSKTAPPVKVAVVQTSSSPNCFSL</sequence>
<proteinExistence type="predicted"/>